<dbReference type="GO" id="GO:0004693">
    <property type="term" value="F:cyclin-dependent protein serine/threonine kinase activity"/>
    <property type="evidence" value="ECO:0000318"/>
    <property type="project" value="GO_Central"/>
</dbReference>
<reference evidence="9 10" key="1">
    <citation type="journal article" date="2013" name="Proc. Natl. Acad. Sci. U.S.A.">
        <title>Fine-scale variation in meiotic recombination in Mimulus inferred from population shotgun sequencing.</title>
        <authorList>
            <person name="Hellsten U."/>
            <person name="Wright K.M."/>
            <person name="Jenkins J."/>
            <person name="Shu S."/>
            <person name="Yuan Y."/>
            <person name="Wessler S.R."/>
            <person name="Schmutz J."/>
            <person name="Willis J.H."/>
            <person name="Rokhsar D.S."/>
        </authorList>
    </citation>
    <scope>NUCLEOTIDE SEQUENCE [LARGE SCALE GENOMIC DNA]</scope>
    <source>
        <strain evidence="10">cv. DUN x IM62</strain>
    </source>
</reference>
<evidence type="ECO:0000256" key="6">
    <source>
        <dbReference type="PROSITE-ProRule" id="PRU10141"/>
    </source>
</evidence>
<dbReference type="EMBL" id="KI631597">
    <property type="protein sequence ID" value="EYU26813.1"/>
    <property type="molecule type" value="Genomic_DNA"/>
</dbReference>
<dbReference type="InterPro" id="IPR050108">
    <property type="entry name" value="CDK"/>
</dbReference>
<dbReference type="SUPFAM" id="SSF56112">
    <property type="entry name" value="Protein kinase-like (PK-like)"/>
    <property type="match status" value="1"/>
</dbReference>
<dbReference type="PROSITE" id="PS50011">
    <property type="entry name" value="PROTEIN_KINASE_DOM"/>
    <property type="match status" value="1"/>
</dbReference>
<gene>
    <name evidence="9" type="ORF">MIMGU_mgv1a013506mg</name>
</gene>
<dbReference type="GO" id="GO:0005737">
    <property type="term" value="C:cytoplasm"/>
    <property type="evidence" value="ECO:0000318"/>
    <property type="project" value="GO_Central"/>
</dbReference>
<evidence type="ECO:0000256" key="1">
    <source>
        <dbReference type="ARBA" id="ARBA00006485"/>
    </source>
</evidence>
<dbReference type="PROSITE" id="PS00108">
    <property type="entry name" value="PROTEIN_KINASE_ST"/>
    <property type="match status" value="1"/>
</dbReference>
<dbReference type="GO" id="GO:0030332">
    <property type="term" value="F:cyclin binding"/>
    <property type="evidence" value="ECO:0000318"/>
    <property type="project" value="GO_Central"/>
</dbReference>
<feature type="binding site" evidence="6">
    <location>
        <position position="33"/>
    </location>
    <ligand>
        <name>ATP</name>
        <dbReference type="ChEBI" id="CHEBI:30616"/>
    </ligand>
</feature>
<dbReference type="PANTHER" id="PTHR24056">
    <property type="entry name" value="CELL DIVISION PROTEIN KINASE"/>
    <property type="match status" value="1"/>
</dbReference>
<dbReference type="GO" id="GO:0005524">
    <property type="term" value="F:ATP binding"/>
    <property type="evidence" value="ECO:0007669"/>
    <property type="project" value="UniProtKB-UniRule"/>
</dbReference>
<dbReference type="GO" id="GO:0010389">
    <property type="term" value="P:regulation of G2/M transition of mitotic cell cycle"/>
    <property type="evidence" value="ECO:0000318"/>
    <property type="project" value="GO_Central"/>
</dbReference>
<dbReference type="GO" id="GO:0000307">
    <property type="term" value="C:cyclin-dependent protein kinase holoenzyme complex"/>
    <property type="evidence" value="ECO:0000318"/>
    <property type="project" value="GO_Central"/>
</dbReference>
<keyword evidence="4" id="KW-0418">Kinase</keyword>
<dbReference type="InterPro" id="IPR000719">
    <property type="entry name" value="Prot_kinase_dom"/>
</dbReference>
<evidence type="ECO:0000256" key="5">
    <source>
        <dbReference type="ARBA" id="ARBA00022840"/>
    </source>
</evidence>
<dbReference type="SMART" id="SM00220">
    <property type="entry name" value="S_TKc"/>
    <property type="match status" value="1"/>
</dbReference>
<protein>
    <recommendedName>
        <fullName evidence="8">Protein kinase domain-containing protein</fullName>
    </recommendedName>
</protein>
<dbReference type="Gene3D" id="1.10.510.10">
    <property type="entry name" value="Transferase(Phosphotransferase) domain 1"/>
    <property type="match status" value="1"/>
</dbReference>
<proteinExistence type="inferred from homology"/>
<keyword evidence="7" id="KW-0723">Serine/threonine-protein kinase</keyword>
<evidence type="ECO:0000256" key="4">
    <source>
        <dbReference type="ARBA" id="ARBA00022777"/>
    </source>
</evidence>
<dbReference type="GO" id="GO:0051445">
    <property type="term" value="P:regulation of meiotic cell cycle"/>
    <property type="evidence" value="ECO:0000318"/>
    <property type="project" value="GO_Central"/>
</dbReference>
<dbReference type="InterPro" id="IPR011009">
    <property type="entry name" value="Kinase-like_dom_sf"/>
</dbReference>
<keyword evidence="5 6" id="KW-0067">ATP-binding</keyword>
<dbReference type="InterPro" id="IPR017441">
    <property type="entry name" value="Protein_kinase_ATP_BS"/>
</dbReference>
<dbReference type="STRING" id="4155.A0A022QHR0"/>
<dbReference type="Pfam" id="PF00069">
    <property type="entry name" value="Pkinase"/>
    <property type="match status" value="1"/>
</dbReference>
<organism evidence="9 10">
    <name type="scientific">Erythranthe guttata</name>
    <name type="common">Yellow monkey flower</name>
    <name type="synonym">Mimulus guttatus</name>
    <dbReference type="NCBI Taxonomy" id="4155"/>
    <lineage>
        <taxon>Eukaryota</taxon>
        <taxon>Viridiplantae</taxon>
        <taxon>Streptophyta</taxon>
        <taxon>Embryophyta</taxon>
        <taxon>Tracheophyta</taxon>
        <taxon>Spermatophyta</taxon>
        <taxon>Magnoliopsida</taxon>
        <taxon>eudicotyledons</taxon>
        <taxon>Gunneridae</taxon>
        <taxon>Pentapetalae</taxon>
        <taxon>asterids</taxon>
        <taxon>lamiids</taxon>
        <taxon>Lamiales</taxon>
        <taxon>Phrymaceae</taxon>
        <taxon>Erythranthe</taxon>
    </lineage>
</organism>
<name>A0A022QHR0_ERYGU</name>
<evidence type="ECO:0000256" key="7">
    <source>
        <dbReference type="RuleBase" id="RU000304"/>
    </source>
</evidence>
<dbReference type="GO" id="GO:0000082">
    <property type="term" value="P:G1/S transition of mitotic cell cycle"/>
    <property type="evidence" value="ECO:0000318"/>
    <property type="project" value="GO_Central"/>
</dbReference>
<dbReference type="GO" id="GO:0005634">
    <property type="term" value="C:nucleus"/>
    <property type="evidence" value="ECO:0000318"/>
    <property type="project" value="GO_Central"/>
</dbReference>
<dbReference type="eggNOG" id="KOG0594">
    <property type="taxonomic scope" value="Eukaryota"/>
</dbReference>
<dbReference type="GO" id="GO:0007165">
    <property type="term" value="P:signal transduction"/>
    <property type="evidence" value="ECO:0000318"/>
    <property type="project" value="GO_Central"/>
</dbReference>
<dbReference type="GO" id="GO:0010468">
    <property type="term" value="P:regulation of gene expression"/>
    <property type="evidence" value="ECO:0000318"/>
    <property type="project" value="GO_Central"/>
</dbReference>
<evidence type="ECO:0000259" key="8">
    <source>
        <dbReference type="PROSITE" id="PS50011"/>
    </source>
</evidence>
<keyword evidence="2" id="KW-0808">Transferase</keyword>
<feature type="domain" description="Protein kinase" evidence="8">
    <location>
        <begin position="4"/>
        <end position="218"/>
    </location>
</feature>
<evidence type="ECO:0000313" key="10">
    <source>
        <dbReference type="Proteomes" id="UP000030748"/>
    </source>
</evidence>
<sequence>MERYSMIGPIGKGASGKVFMCKDDVTDSVVAVKWIPFASSGEGQLVLREIAVLKKLNQLNHDNIVRLLDVVEQKGGANLVFEYMERNLSNAIYSPVELDFSRHIKSILFQILEGVSHCHSQKVIHRDVKPMNLLIDSENTIVKLADFGAAIKSDVSLIYTPTTAGTLQYKAPELLMAAPYSNAVDIWAVGCIFAEMVRRRPLFGFLNAKAVMREIIRL</sequence>
<evidence type="ECO:0000313" key="9">
    <source>
        <dbReference type="EMBL" id="EYU26813.1"/>
    </source>
</evidence>
<dbReference type="PANTHER" id="PTHR24056:SF540">
    <property type="entry name" value="PROTEIN KINASE DOMAIN-CONTAINING PROTEIN"/>
    <property type="match status" value="1"/>
</dbReference>
<dbReference type="PROSITE" id="PS00107">
    <property type="entry name" value="PROTEIN_KINASE_ATP"/>
    <property type="match status" value="1"/>
</dbReference>
<evidence type="ECO:0000256" key="3">
    <source>
        <dbReference type="ARBA" id="ARBA00022741"/>
    </source>
</evidence>
<dbReference type="Gene3D" id="3.30.200.20">
    <property type="entry name" value="Phosphorylase Kinase, domain 1"/>
    <property type="match status" value="1"/>
</dbReference>
<comment type="similarity">
    <text evidence="1">Belongs to the protein kinase superfamily. CMGC Ser/Thr protein kinase family. CDC2/CDKX subfamily.</text>
</comment>
<keyword evidence="3 6" id="KW-0547">Nucleotide-binding</keyword>
<dbReference type="Proteomes" id="UP000030748">
    <property type="component" value="Unassembled WGS sequence"/>
</dbReference>
<evidence type="ECO:0000256" key="2">
    <source>
        <dbReference type="ARBA" id="ARBA00022679"/>
    </source>
</evidence>
<dbReference type="AlphaFoldDB" id="A0A022QHR0"/>
<accession>A0A022QHR0</accession>
<keyword evidence="10" id="KW-1185">Reference proteome</keyword>
<dbReference type="InterPro" id="IPR008271">
    <property type="entry name" value="Ser/Thr_kinase_AS"/>
</dbReference>